<evidence type="ECO:0000313" key="1">
    <source>
        <dbReference type="EMBL" id="RYO94613.1"/>
    </source>
</evidence>
<gene>
    <name evidence="1" type="ORF">DL762_000505</name>
</gene>
<sequence length="137" mass="15331">MADSSTCSQYAATVDFVLGLSKLSRKRKIKVYARVPFLTLKDMNMLTRAGIKVVNPFPREGTYDRLDQNSCVFAVYLNCWGHVEAMTLEYTCPALTTWSDGATPARIRAPDKACRTSDVGMGISLRPSVQQETEHYQ</sequence>
<reference evidence="1 2" key="1">
    <citation type="submission" date="2018-06" db="EMBL/GenBank/DDBJ databases">
        <title>Complete Genomes of Monosporascus.</title>
        <authorList>
            <person name="Robinson A.J."/>
            <person name="Natvig D.O."/>
        </authorList>
    </citation>
    <scope>NUCLEOTIDE SEQUENCE [LARGE SCALE GENOMIC DNA]</scope>
    <source>
        <strain evidence="1 2">CBS 609.92</strain>
    </source>
</reference>
<keyword evidence="2" id="KW-1185">Reference proteome</keyword>
<dbReference type="EMBL" id="QJNS01000009">
    <property type="protein sequence ID" value="RYO94613.1"/>
    <property type="molecule type" value="Genomic_DNA"/>
</dbReference>
<organism evidence="1 2">
    <name type="scientific">Monosporascus cannonballus</name>
    <dbReference type="NCBI Taxonomy" id="155416"/>
    <lineage>
        <taxon>Eukaryota</taxon>
        <taxon>Fungi</taxon>
        <taxon>Dikarya</taxon>
        <taxon>Ascomycota</taxon>
        <taxon>Pezizomycotina</taxon>
        <taxon>Sordariomycetes</taxon>
        <taxon>Xylariomycetidae</taxon>
        <taxon>Xylariales</taxon>
        <taxon>Xylariales incertae sedis</taxon>
        <taxon>Monosporascus</taxon>
    </lineage>
</organism>
<dbReference type="Proteomes" id="UP000294003">
    <property type="component" value="Unassembled WGS sequence"/>
</dbReference>
<evidence type="ECO:0000313" key="2">
    <source>
        <dbReference type="Proteomes" id="UP000294003"/>
    </source>
</evidence>
<accession>A0ABY0HJ45</accession>
<name>A0ABY0HJ45_9PEZI</name>
<proteinExistence type="predicted"/>
<comment type="caution">
    <text evidence="1">The sequence shown here is derived from an EMBL/GenBank/DDBJ whole genome shotgun (WGS) entry which is preliminary data.</text>
</comment>
<protein>
    <submittedName>
        <fullName evidence="1">Uncharacterized protein</fullName>
    </submittedName>
</protein>